<reference evidence="2" key="1">
    <citation type="journal article" date="2019" name="Int. J. Syst. Evol. Microbiol.">
        <title>The Global Catalogue of Microorganisms (GCM) 10K type strain sequencing project: providing services to taxonomists for standard genome sequencing and annotation.</title>
        <authorList>
            <consortium name="The Broad Institute Genomics Platform"/>
            <consortium name="The Broad Institute Genome Sequencing Center for Infectious Disease"/>
            <person name="Wu L."/>
            <person name="Ma J."/>
        </authorList>
    </citation>
    <scope>NUCLEOTIDE SEQUENCE [LARGE SCALE GENOMIC DNA]</scope>
    <source>
        <strain evidence="2">JCM 17304</strain>
    </source>
</reference>
<evidence type="ECO:0000313" key="1">
    <source>
        <dbReference type="EMBL" id="GAA4088601.1"/>
    </source>
</evidence>
<dbReference type="EMBL" id="BAABDM010000001">
    <property type="protein sequence ID" value="GAA4088601.1"/>
    <property type="molecule type" value="Genomic_DNA"/>
</dbReference>
<proteinExistence type="predicted"/>
<keyword evidence="2" id="KW-1185">Reference proteome</keyword>
<name>A0ABP7WGY8_9GAMM</name>
<dbReference type="PANTHER" id="PTHR41774">
    <property type="match status" value="1"/>
</dbReference>
<organism evidence="1 2">
    <name type="scientific">Zhongshania borealis</name>
    <dbReference type="NCBI Taxonomy" id="889488"/>
    <lineage>
        <taxon>Bacteria</taxon>
        <taxon>Pseudomonadati</taxon>
        <taxon>Pseudomonadota</taxon>
        <taxon>Gammaproteobacteria</taxon>
        <taxon>Cellvibrionales</taxon>
        <taxon>Spongiibacteraceae</taxon>
        <taxon>Zhongshania</taxon>
    </lineage>
</organism>
<accession>A0ABP7WGY8</accession>
<protein>
    <submittedName>
        <fullName evidence="1">YqfO family protein</fullName>
    </submittedName>
</protein>
<dbReference type="RefSeq" id="WP_344932853.1">
    <property type="nucleotide sequence ID" value="NZ_BAABDM010000001.1"/>
</dbReference>
<comment type="caution">
    <text evidence="1">The sequence shown here is derived from an EMBL/GenBank/DDBJ whole genome shotgun (WGS) entry which is preliminary data.</text>
</comment>
<dbReference type="InterPro" id="IPR036069">
    <property type="entry name" value="DUF34/NIF3_sf"/>
</dbReference>
<sequence length="107" mass="11737">MTSQFLKLVFFVPATHLDAVKSAVFAAGGGRQGDYEHCCWQVLGQGQFRPLSGSSPFVGEHGKLELLAEYRVELLCPTDRAVSAKEALLAAHPYEEPSFEFVPLVQI</sequence>
<dbReference type="InterPro" id="IPR015867">
    <property type="entry name" value="N-reg_PII/ATP_PRibTrfase_C"/>
</dbReference>
<dbReference type="SUPFAM" id="SSF102705">
    <property type="entry name" value="NIF3 (NGG1p interacting factor 3)-like"/>
    <property type="match status" value="1"/>
</dbReference>
<dbReference type="Proteomes" id="UP001500392">
    <property type="component" value="Unassembled WGS sequence"/>
</dbReference>
<dbReference type="Gene3D" id="3.30.70.120">
    <property type="match status" value="1"/>
</dbReference>
<dbReference type="PANTHER" id="PTHR41774:SF1">
    <property type="entry name" value="NGG1P INTERACTING FACTOR NIF3"/>
    <property type="match status" value="1"/>
</dbReference>
<evidence type="ECO:0000313" key="2">
    <source>
        <dbReference type="Proteomes" id="UP001500392"/>
    </source>
</evidence>
<gene>
    <name evidence="1" type="ORF">GCM10022414_09300</name>
</gene>